<evidence type="ECO:0000256" key="14">
    <source>
        <dbReference type="RuleBase" id="RU365096"/>
    </source>
</evidence>
<evidence type="ECO:0000256" key="9">
    <source>
        <dbReference type="ARBA" id="ARBA00022801"/>
    </source>
</evidence>
<dbReference type="InterPro" id="IPR003651">
    <property type="entry name" value="Endonuclease3_FeS-loop_motif"/>
</dbReference>
<dbReference type="Proteomes" id="UP001370348">
    <property type="component" value="Chromosome"/>
</dbReference>
<dbReference type="EMBL" id="CP089984">
    <property type="protein sequence ID" value="WXB11246.1"/>
    <property type="molecule type" value="Genomic_DNA"/>
</dbReference>
<evidence type="ECO:0000256" key="4">
    <source>
        <dbReference type="ARBA" id="ARBA00012045"/>
    </source>
</evidence>
<comment type="function">
    <text evidence="2">Adenine glycosylase active on G-A mispairs. MutY also corrects error-prone DNA synthesis past GO lesions which are due to the oxidatively damaged form of guanine: 7,8-dihydro-8-oxoguanine (8-oxo-dGTP).</text>
</comment>
<sequence>MTIRAHDEKDEHAGATAQPRRLQRALLQWYAKEKRDLPWRATKDPYAIWLSEVMLQQTRVDTVRPYYERFVATYPTVHALAEAPLERVLADWSGLGYYRRARMLHEGARQVVRDFDGKFPRAASELRGIVGIGPYTAGAVASIAFDTRAPLVDGNVARVLARIFGVEEDVRAGKGRARIWELAESIVPEVGAGDFNQALMELGATICSPQSPACGRCPVRGSCAGFASGEPERLPNMAPKAKPRPWPRAALVATRGEERLLLARRKRELVFGGLWEPPSLDVENVQDDPARLVALTGVKGPDPELAGQVTHILSHRKMTIAVYRTAVRVERAGLPHDHAEYDALEWVDRKAAMSRGMSTLARKVLRTCGIEVERR</sequence>
<dbReference type="PANTHER" id="PTHR42944">
    <property type="entry name" value="ADENINE DNA GLYCOSYLASE"/>
    <property type="match status" value="1"/>
</dbReference>
<dbReference type="SUPFAM" id="SSF48150">
    <property type="entry name" value="DNA-glycosylase"/>
    <property type="match status" value="1"/>
</dbReference>
<evidence type="ECO:0000256" key="5">
    <source>
        <dbReference type="ARBA" id="ARBA00022023"/>
    </source>
</evidence>
<evidence type="ECO:0000256" key="11">
    <source>
        <dbReference type="ARBA" id="ARBA00023014"/>
    </source>
</evidence>
<dbReference type="SMART" id="SM00478">
    <property type="entry name" value="ENDO3c"/>
    <property type="match status" value="1"/>
</dbReference>
<dbReference type="InterPro" id="IPR004035">
    <property type="entry name" value="Endouclease-III_FeS-bd_BS"/>
</dbReference>
<dbReference type="InterPro" id="IPR029119">
    <property type="entry name" value="MutY_C"/>
</dbReference>
<keyword evidence="11" id="KW-0411">Iron-sulfur</keyword>
<dbReference type="CDD" id="cd00056">
    <property type="entry name" value="ENDO3c"/>
    <property type="match status" value="1"/>
</dbReference>
<dbReference type="SUPFAM" id="SSF55811">
    <property type="entry name" value="Nudix"/>
    <property type="match status" value="1"/>
</dbReference>
<dbReference type="CDD" id="cd03431">
    <property type="entry name" value="NUDIX_DNA_Glycosylase_C-MutY"/>
    <property type="match status" value="1"/>
</dbReference>
<dbReference type="Pfam" id="PF10576">
    <property type="entry name" value="EndIII_4Fe-2S"/>
    <property type="match status" value="1"/>
</dbReference>
<organism evidence="16 17">
    <name type="scientific">Pendulispora albinea</name>
    <dbReference type="NCBI Taxonomy" id="2741071"/>
    <lineage>
        <taxon>Bacteria</taxon>
        <taxon>Pseudomonadati</taxon>
        <taxon>Myxococcota</taxon>
        <taxon>Myxococcia</taxon>
        <taxon>Myxococcales</taxon>
        <taxon>Sorangiineae</taxon>
        <taxon>Pendulisporaceae</taxon>
        <taxon>Pendulispora</taxon>
    </lineage>
</organism>
<keyword evidence="8 14" id="KW-0227">DNA damage</keyword>
<evidence type="ECO:0000256" key="1">
    <source>
        <dbReference type="ARBA" id="ARBA00000843"/>
    </source>
</evidence>
<dbReference type="Pfam" id="PF00730">
    <property type="entry name" value="HhH-GPD"/>
    <property type="match status" value="1"/>
</dbReference>
<evidence type="ECO:0000256" key="12">
    <source>
        <dbReference type="ARBA" id="ARBA00023204"/>
    </source>
</evidence>
<keyword evidence="9" id="KW-0378">Hydrolase</keyword>
<dbReference type="InterPro" id="IPR011257">
    <property type="entry name" value="DNA_glycosylase"/>
</dbReference>
<dbReference type="Pfam" id="PF14815">
    <property type="entry name" value="NUDIX_4"/>
    <property type="match status" value="1"/>
</dbReference>
<keyword evidence="13 14" id="KW-0326">Glycosidase</keyword>
<evidence type="ECO:0000313" key="17">
    <source>
        <dbReference type="Proteomes" id="UP001370348"/>
    </source>
</evidence>
<evidence type="ECO:0000256" key="2">
    <source>
        <dbReference type="ARBA" id="ARBA00002933"/>
    </source>
</evidence>
<dbReference type="RefSeq" id="WP_394820862.1">
    <property type="nucleotide sequence ID" value="NZ_CP089984.1"/>
</dbReference>
<dbReference type="Gene3D" id="1.10.340.30">
    <property type="entry name" value="Hypothetical protein, domain 2"/>
    <property type="match status" value="1"/>
</dbReference>
<comment type="cofactor">
    <cofactor evidence="14">
        <name>[4Fe-4S] cluster</name>
        <dbReference type="ChEBI" id="CHEBI:49883"/>
    </cofactor>
    <text evidence="14">Binds 1 [4Fe-4S] cluster.</text>
</comment>
<comment type="similarity">
    <text evidence="3 14">Belongs to the Nth/MutY family.</text>
</comment>
<evidence type="ECO:0000256" key="6">
    <source>
        <dbReference type="ARBA" id="ARBA00022485"/>
    </source>
</evidence>
<dbReference type="InterPro" id="IPR023170">
    <property type="entry name" value="HhH_base_excis_C"/>
</dbReference>
<keyword evidence="12" id="KW-0234">DNA repair</keyword>
<protein>
    <recommendedName>
        <fullName evidence="5 14">Adenine DNA glycosylase</fullName>
        <ecNumber evidence="4 14">3.2.2.31</ecNumber>
    </recommendedName>
</protein>
<dbReference type="NCBIfam" id="TIGR01084">
    <property type="entry name" value="mutY"/>
    <property type="match status" value="1"/>
</dbReference>
<dbReference type="SMART" id="SM00525">
    <property type="entry name" value="FES"/>
    <property type="match status" value="1"/>
</dbReference>
<keyword evidence="7" id="KW-0479">Metal-binding</keyword>
<evidence type="ECO:0000256" key="10">
    <source>
        <dbReference type="ARBA" id="ARBA00023004"/>
    </source>
</evidence>
<keyword evidence="17" id="KW-1185">Reference proteome</keyword>
<comment type="catalytic activity">
    <reaction evidence="1 14">
        <text>Hydrolyzes free adenine bases from 7,8-dihydro-8-oxoguanine:adenine mismatched double-stranded DNA, leaving an apurinic site.</text>
        <dbReference type="EC" id="3.2.2.31"/>
    </reaction>
</comment>
<evidence type="ECO:0000313" key="16">
    <source>
        <dbReference type="EMBL" id="WXB11246.1"/>
    </source>
</evidence>
<dbReference type="InterPro" id="IPR005760">
    <property type="entry name" value="A/G_AdeGlyc_MutY"/>
</dbReference>
<name>A0ABZ2LQ09_9BACT</name>
<keyword evidence="10 14" id="KW-0408">Iron</keyword>
<dbReference type="InterPro" id="IPR015797">
    <property type="entry name" value="NUDIX_hydrolase-like_dom_sf"/>
</dbReference>
<reference evidence="16 17" key="1">
    <citation type="submission" date="2021-12" db="EMBL/GenBank/DDBJ databases">
        <title>Discovery of the Pendulisporaceae a myxobacterial family with distinct sporulation behavior and unique specialized metabolism.</title>
        <authorList>
            <person name="Garcia R."/>
            <person name="Popoff A."/>
            <person name="Bader C.D."/>
            <person name="Loehr J."/>
            <person name="Walesch S."/>
            <person name="Walt C."/>
            <person name="Boldt J."/>
            <person name="Bunk B."/>
            <person name="Haeckl F.J.F.P.J."/>
            <person name="Gunesch A.P."/>
            <person name="Birkelbach J."/>
            <person name="Nuebel U."/>
            <person name="Pietschmann T."/>
            <person name="Bach T."/>
            <person name="Mueller R."/>
        </authorList>
    </citation>
    <scope>NUCLEOTIDE SEQUENCE [LARGE SCALE GENOMIC DNA]</scope>
    <source>
        <strain evidence="16 17">MSr11954</strain>
    </source>
</reference>
<evidence type="ECO:0000256" key="13">
    <source>
        <dbReference type="ARBA" id="ARBA00023295"/>
    </source>
</evidence>
<gene>
    <name evidence="16" type="primary">mutY</name>
    <name evidence="16" type="ORF">LZC94_25655</name>
</gene>
<dbReference type="Gene3D" id="3.90.79.10">
    <property type="entry name" value="Nucleoside Triphosphate Pyrophosphohydrolase"/>
    <property type="match status" value="1"/>
</dbReference>
<evidence type="ECO:0000256" key="3">
    <source>
        <dbReference type="ARBA" id="ARBA00008343"/>
    </source>
</evidence>
<evidence type="ECO:0000256" key="7">
    <source>
        <dbReference type="ARBA" id="ARBA00022723"/>
    </source>
</evidence>
<proteinExistence type="inferred from homology"/>
<feature type="domain" description="HhH-GPD" evidence="15">
    <location>
        <begin position="54"/>
        <end position="205"/>
    </location>
</feature>
<dbReference type="InterPro" id="IPR003265">
    <property type="entry name" value="HhH-GPD_domain"/>
</dbReference>
<dbReference type="Gene3D" id="1.10.1670.10">
    <property type="entry name" value="Helix-hairpin-Helix base-excision DNA repair enzymes (C-terminal)"/>
    <property type="match status" value="1"/>
</dbReference>
<evidence type="ECO:0000259" key="15">
    <source>
        <dbReference type="SMART" id="SM00478"/>
    </source>
</evidence>
<keyword evidence="6" id="KW-0004">4Fe-4S</keyword>
<dbReference type="EC" id="3.2.2.31" evidence="4 14"/>
<evidence type="ECO:0000256" key="8">
    <source>
        <dbReference type="ARBA" id="ARBA00022763"/>
    </source>
</evidence>
<dbReference type="InterPro" id="IPR044298">
    <property type="entry name" value="MIG/MutY"/>
</dbReference>
<dbReference type="PANTHER" id="PTHR42944:SF1">
    <property type="entry name" value="ADENINE DNA GLYCOSYLASE"/>
    <property type="match status" value="1"/>
</dbReference>
<dbReference type="PROSITE" id="PS00764">
    <property type="entry name" value="ENDONUCLEASE_III_1"/>
    <property type="match status" value="1"/>
</dbReference>
<accession>A0ABZ2LQ09</accession>